<organism evidence="1 2">
    <name type="scientific">Thanatephorus cucumeris (strain AG1-IA)</name>
    <name type="common">Rice sheath blight fungus</name>
    <name type="synonym">Rhizoctonia solani</name>
    <dbReference type="NCBI Taxonomy" id="983506"/>
    <lineage>
        <taxon>Eukaryota</taxon>
        <taxon>Fungi</taxon>
        <taxon>Dikarya</taxon>
        <taxon>Basidiomycota</taxon>
        <taxon>Agaricomycotina</taxon>
        <taxon>Agaricomycetes</taxon>
        <taxon>Cantharellales</taxon>
        <taxon>Ceratobasidiaceae</taxon>
        <taxon>Rhizoctonia</taxon>
        <taxon>Rhizoctonia solani AG-1</taxon>
    </lineage>
</organism>
<protein>
    <submittedName>
        <fullName evidence="1">Uncharacterized protein</fullName>
    </submittedName>
</protein>
<keyword evidence="2" id="KW-1185">Reference proteome</keyword>
<accession>L8WZK2</accession>
<dbReference type="AlphaFoldDB" id="L8WZK2"/>
<dbReference type="EMBL" id="AFRT01000899">
    <property type="protein sequence ID" value="ELU42208.1"/>
    <property type="molecule type" value="Genomic_DNA"/>
</dbReference>
<name>L8WZK2_THACA</name>
<proteinExistence type="predicted"/>
<comment type="caution">
    <text evidence="1">The sequence shown here is derived from an EMBL/GenBank/DDBJ whole genome shotgun (WGS) entry which is preliminary data.</text>
</comment>
<sequence>MEIVPRVLAPSHLLLTPLIRLIKPQQFVNLSSVGCTDFICHK</sequence>
<reference evidence="1 2" key="1">
    <citation type="journal article" date="2013" name="Nat. Commun.">
        <title>The evolution and pathogenic mechanisms of the rice sheath blight pathogen.</title>
        <authorList>
            <person name="Zheng A."/>
            <person name="Lin R."/>
            <person name="Xu L."/>
            <person name="Qin P."/>
            <person name="Tang C."/>
            <person name="Ai P."/>
            <person name="Zhang D."/>
            <person name="Liu Y."/>
            <person name="Sun Z."/>
            <person name="Feng H."/>
            <person name="Wang Y."/>
            <person name="Chen Y."/>
            <person name="Liang X."/>
            <person name="Fu R."/>
            <person name="Li Q."/>
            <person name="Zhang J."/>
            <person name="Yu X."/>
            <person name="Xie Z."/>
            <person name="Ding L."/>
            <person name="Guan P."/>
            <person name="Tang J."/>
            <person name="Liang Y."/>
            <person name="Wang S."/>
            <person name="Deng Q."/>
            <person name="Li S."/>
            <person name="Zhu J."/>
            <person name="Wang L."/>
            <person name="Liu H."/>
            <person name="Li P."/>
        </authorList>
    </citation>
    <scope>NUCLEOTIDE SEQUENCE [LARGE SCALE GENOMIC DNA]</scope>
    <source>
        <strain evidence="2">AG-1 IA</strain>
    </source>
</reference>
<evidence type="ECO:0000313" key="2">
    <source>
        <dbReference type="Proteomes" id="UP000011668"/>
    </source>
</evidence>
<dbReference type="PROSITE" id="PS51257">
    <property type="entry name" value="PROKAR_LIPOPROTEIN"/>
    <property type="match status" value="1"/>
</dbReference>
<dbReference type="Proteomes" id="UP000011668">
    <property type="component" value="Unassembled WGS sequence"/>
</dbReference>
<gene>
    <name evidence="1" type="ORF">AG1IA_03755</name>
</gene>
<evidence type="ECO:0000313" key="1">
    <source>
        <dbReference type="EMBL" id="ELU42208.1"/>
    </source>
</evidence>
<dbReference type="HOGENOM" id="CLU_3260839_0_0_1"/>